<keyword evidence="4 6" id="KW-0472">Membrane</keyword>
<dbReference type="SMR" id="A0A4P7N4S6"/>
<feature type="region of interest" description="Disordered" evidence="5">
    <location>
        <begin position="543"/>
        <end position="564"/>
    </location>
</feature>
<dbReference type="GO" id="GO:0022857">
    <property type="term" value="F:transmembrane transporter activity"/>
    <property type="evidence" value="ECO:0007669"/>
    <property type="project" value="InterPro"/>
</dbReference>
<evidence type="ECO:0000256" key="3">
    <source>
        <dbReference type="ARBA" id="ARBA00022989"/>
    </source>
</evidence>
<keyword evidence="2 6" id="KW-0812">Transmembrane</keyword>
<feature type="transmembrane region" description="Helical" evidence="6">
    <location>
        <begin position="125"/>
        <end position="143"/>
    </location>
</feature>
<evidence type="ECO:0000256" key="5">
    <source>
        <dbReference type="SAM" id="MobiDB-lite"/>
    </source>
</evidence>
<evidence type="ECO:0000313" key="7">
    <source>
        <dbReference type="EMBL" id="QBZ54964.1"/>
    </source>
</evidence>
<dbReference type="InterPro" id="IPR036259">
    <property type="entry name" value="MFS_trans_sf"/>
</dbReference>
<feature type="transmembrane region" description="Helical" evidence="6">
    <location>
        <begin position="498"/>
        <end position="516"/>
    </location>
</feature>
<proteinExistence type="predicted"/>
<feature type="transmembrane region" description="Helical" evidence="6">
    <location>
        <begin position="256"/>
        <end position="275"/>
    </location>
</feature>
<dbReference type="PROSITE" id="PS50850">
    <property type="entry name" value="MFS"/>
    <property type="match status" value="1"/>
</dbReference>
<accession>A0A4P7N4S6</accession>
<sequence length="564" mass="60571">MSRSSPQPGAASPTDVPTAPITADDSVPAPAPAGITEEELERLGRQRPAAFSSWWHEWCFCGSILGSMLMAEFFISGFIIVLPNVSQSINMPPGTQTWPASVFTLVTGALLFAFGRIADMYGGRTVFLFGMLWYTLWIFIAGFCSNHVALIVARAMQGIGPAAFLPSGVMLLGSMYRPGPRKNMVFSIYGSFAPIGFFVGTLAGGALAEFLDWRWYFWIGTIILFLISVASFFAIPKEFKDRPVSKEGKAEMKMDWLGVATILPGLLLFVFAITQGAHAPQGFATPYVYVTLILGVLILGCAVYVEGWVAEQPLVPFDLFAPKYMTPMVLGLFNIYGSFGIFQFYASFYIQEVIGHPPLLTAAWFTPMAVGGTILAVMGGIVLHRIPSHLLLVISAAGSLASVLLFALIPSDPAALNYWAWVFTAMIGGTLGIDISFNISSVFMTTALPSHRQGLAGALINTLVFLGIGFYLGLADLIVESTKVGDADKDKAEGFKVAFWLGVGCSATALVIATLFTRIGRMKSDLTFDEKMELEAEAARLQTCGAGGQSETSSGPKKNDGSGS</sequence>
<evidence type="ECO:0000313" key="8">
    <source>
        <dbReference type="Proteomes" id="UP000294847"/>
    </source>
</evidence>
<dbReference type="InterPro" id="IPR020846">
    <property type="entry name" value="MFS_dom"/>
</dbReference>
<dbReference type="AlphaFoldDB" id="A0A4P7N4S6"/>
<dbReference type="EMBL" id="CP034204">
    <property type="protein sequence ID" value="QBZ54964.1"/>
    <property type="molecule type" value="Genomic_DNA"/>
</dbReference>
<feature type="transmembrane region" description="Helical" evidence="6">
    <location>
        <begin position="329"/>
        <end position="350"/>
    </location>
</feature>
<gene>
    <name evidence="7" type="ORF">PoMZ_10679</name>
</gene>
<evidence type="ECO:0000256" key="6">
    <source>
        <dbReference type="SAM" id="Phobius"/>
    </source>
</evidence>
<feature type="transmembrane region" description="Helical" evidence="6">
    <location>
        <begin position="287"/>
        <end position="309"/>
    </location>
</feature>
<dbReference type="PANTHER" id="PTHR42718">
    <property type="entry name" value="MAJOR FACILITATOR SUPERFAMILY MULTIDRUG TRANSPORTER MFSC"/>
    <property type="match status" value="1"/>
</dbReference>
<evidence type="ECO:0000256" key="4">
    <source>
        <dbReference type="ARBA" id="ARBA00023136"/>
    </source>
</evidence>
<dbReference type="Gene3D" id="1.20.1250.20">
    <property type="entry name" value="MFS general substrate transporter like domains"/>
    <property type="match status" value="2"/>
</dbReference>
<evidence type="ECO:0000256" key="1">
    <source>
        <dbReference type="ARBA" id="ARBA00004141"/>
    </source>
</evidence>
<dbReference type="GO" id="GO:0016020">
    <property type="term" value="C:membrane"/>
    <property type="evidence" value="ECO:0007669"/>
    <property type="project" value="UniProtKB-SubCell"/>
</dbReference>
<dbReference type="Proteomes" id="UP000294847">
    <property type="component" value="Chromosome 1"/>
</dbReference>
<feature type="transmembrane region" description="Helical" evidence="6">
    <location>
        <begin position="149"/>
        <end position="172"/>
    </location>
</feature>
<feature type="transmembrane region" description="Helical" evidence="6">
    <location>
        <begin position="390"/>
        <end position="409"/>
    </location>
</feature>
<comment type="subcellular location">
    <subcellularLocation>
        <location evidence="1">Membrane</location>
        <topology evidence="1">Multi-pass membrane protein</topology>
    </subcellularLocation>
</comment>
<name>A0A4P7N4S6_PYROR</name>
<feature type="transmembrane region" description="Helical" evidence="6">
    <location>
        <begin position="100"/>
        <end position="118"/>
    </location>
</feature>
<keyword evidence="3 6" id="KW-1133">Transmembrane helix</keyword>
<feature type="transmembrane region" description="Helical" evidence="6">
    <location>
        <begin position="362"/>
        <end position="383"/>
    </location>
</feature>
<dbReference type="Pfam" id="PF07690">
    <property type="entry name" value="MFS_1"/>
    <property type="match status" value="1"/>
</dbReference>
<feature type="transmembrane region" description="Helical" evidence="6">
    <location>
        <begin position="421"/>
        <end position="443"/>
    </location>
</feature>
<feature type="transmembrane region" description="Helical" evidence="6">
    <location>
        <begin position="215"/>
        <end position="235"/>
    </location>
</feature>
<organism evidence="7 8">
    <name type="scientific">Pyricularia oryzae</name>
    <name type="common">Rice blast fungus</name>
    <name type="synonym">Magnaporthe oryzae</name>
    <dbReference type="NCBI Taxonomy" id="318829"/>
    <lineage>
        <taxon>Eukaryota</taxon>
        <taxon>Fungi</taxon>
        <taxon>Dikarya</taxon>
        <taxon>Ascomycota</taxon>
        <taxon>Pezizomycotina</taxon>
        <taxon>Sordariomycetes</taxon>
        <taxon>Sordariomycetidae</taxon>
        <taxon>Magnaporthales</taxon>
        <taxon>Pyriculariaceae</taxon>
        <taxon>Pyricularia</taxon>
    </lineage>
</organism>
<dbReference type="PANTHER" id="PTHR42718:SF11">
    <property type="entry name" value="MAJOR FACILITATOR SUPERFAMILY (MFS) PROFILE DOMAIN-CONTAINING PROTEIN"/>
    <property type="match status" value="1"/>
</dbReference>
<dbReference type="OMA" id="WATPYIP"/>
<dbReference type="InterPro" id="IPR011701">
    <property type="entry name" value="MFS"/>
</dbReference>
<feature type="transmembrane region" description="Helical" evidence="6">
    <location>
        <begin position="455"/>
        <end position="478"/>
    </location>
</feature>
<evidence type="ECO:0000256" key="2">
    <source>
        <dbReference type="ARBA" id="ARBA00022692"/>
    </source>
</evidence>
<protein>
    <submittedName>
        <fullName evidence="7">Uncharacterized protein</fullName>
    </submittedName>
</protein>
<feature type="transmembrane region" description="Helical" evidence="6">
    <location>
        <begin position="184"/>
        <end position="203"/>
    </location>
</feature>
<feature type="region of interest" description="Disordered" evidence="5">
    <location>
        <begin position="1"/>
        <end position="32"/>
    </location>
</feature>
<dbReference type="SUPFAM" id="SSF103473">
    <property type="entry name" value="MFS general substrate transporter"/>
    <property type="match status" value="1"/>
</dbReference>
<feature type="transmembrane region" description="Helical" evidence="6">
    <location>
        <begin position="55"/>
        <end position="80"/>
    </location>
</feature>
<reference evidence="7 8" key="1">
    <citation type="journal article" date="2019" name="Mol. Biol. Evol.">
        <title>Blast fungal genomes show frequent chromosomal changes, gene gains and losses, and effector gene turnover.</title>
        <authorList>
            <person name="Gomez Luciano L.B."/>
            <person name="Jason Tsai I."/>
            <person name="Chuma I."/>
            <person name="Tosa Y."/>
            <person name="Chen Y.H."/>
            <person name="Li J.Y."/>
            <person name="Li M.Y."/>
            <person name="Jade Lu M.Y."/>
            <person name="Nakayashiki H."/>
            <person name="Li W.H."/>
        </authorList>
    </citation>
    <scope>NUCLEOTIDE SEQUENCE [LARGE SCALE GENOMIC DNA]</scope>
    <source>
        <strain evidence="7">MZ5-1-6</strain>
    </source>
</reference>